<dbReference type="OrthoDB" id="5148029at2"/>
<feature type="region of interest" description="Disordered" evidence="1">
    <location>
        <begin position="89"/>
        <end position="127"/>
    </location>
</feature>
<dbReference type="Pfam" id="PF19843">
    <property type="entry name" value="DUF6318"/>
    <property type="match status" value="1"/>
</dbReference>
<proteinExistence type="predicted"/>
<keyword evidence="4" id="KW-1185">Reference proteome</keyword>
<dbReference type="Proteomes" id="UP000321386">
    <property type="component" value="Unassembled WGS sequence"/>
</dbReference>
<reference evidence="3 4" key="1">
    <citation type="submission" date="2019-07" db="EMBL/GenBank/DDBJ databases">
        <title>Whole genome shotgun sequence of Cellulomonas persica NBRC 101101.</title>
        <authorList>
            <person name="Hosoyama A."/>
            <person name="Uohara A."/>
            <person name="Ohji S."/>
            <person name="Ichikawa N."/>
        </authorList>
    </citation>
    <scope>NUCLEOTIDE SEQUENCE [LARGE SCALE GENOMIC DNA]</scope>
    <source>
        <strain evidence="3 4">NBRC 101101</strain>
    </source>
</reference>
<dbReference type="EMBL" id="BJUA01000004">
    <property type="protein sequence ID" value="GEK17248.1"/>
    <property type="molecule type" value="Genomic_DNA"/>
</dbReference>
<feature type="domain" description="DUF6318" evidence="2">
    <location>
        <begin position="116"/>
        <end position="259"/>
    </location>
</feature>
<dbReference type="AlphaFoldDB" id="A0A510URF9"/>
<evidence type="ECO:0000259" key="2">
    <source>
        <dbReference type="Pfam" id="PF19843"/>
    </source>
</evidence>
<comment type="caution">
    <text evidence="3">The sequence shown here is derived from an EMBL/GenBank/DDBJ whole genome shotgun (WGS) entry which is preliminary data.</text>
</comment>
<organism evidence="3 4">
    <name type="scientific">Cellulomonas persica</name>
    <dbReference type="NCBI Taxonomy" id="76861"/>
    <lineage>
        <taxon>Bacteria</taxon>
        <taxon>Bacillati</taxon>
        <taxon>Actinomycetota</taxon>
        <taxon>Actinomycetes</taxon>
        <taxon>Micrococcales</taxon>
        <taxon>Cellulomonadaceae</taxon>
        <taxon>Cellulomonas</taxon>
    </lineage>
</organism>
<accession>A0A510URF9</accession>
<evidence type="ECO:0000313" key="4">
    <source>
        <dbReference type="Proteomes" id="UP000321386"/>
    </source>
</evidence>
<dbReference type="InterPro" id="IPR046281">
    <property type="entry name" value="DUF6318"/>
</dbReference>
<evidence type="ECO:0000313" key="3">
    <source>
        <dbReference type="EMBL" id="GEK17248.1"/>
    </source>
</evidence>
<protein>
    <recommendedName>
        <fullName evidence="2">DUF6318 domain-containing protein</fullName>
    </recommendedName>
</protein>
<sequence length="263" mass="27267">MTHEQSVRLPRRRSSCWRPQLAGDEAVLTSLLIVVERGPAPDAEPVSRSVSGPVSFALMSRATGWFVLVIAVLLAAGCAARAPQPAKAVTASAPTAAPSRTSSPTPGPTPEPVMTSGPDKDVTVPPSRPAALEGPATVENAALVAKYVVQLLPYVMASGDTAQWEDLSGPDCTFCASARDLAAEVATKGERIIGGAIDVGLGHASAAEDGVFAASVDFVEHPSRRLAADGSVLKDDPDATAMRAHIDLRWSAGAWVVQGVWTD</sequence>
<name>A0A510URF9_9CELL</name>
<gene>
    <name evidence="3" type="ORF">CPE01_09810</name>
</gene>
<feature type="compositionally biased region" description="Low complexity" evidence="1">
    <location>
        <begin position="89"/>
        <end position="104"/>
    </location>
</feature>
<dbReference type="RefSeq" id="WP_146805532.1">
    <property type="nucleotide sequence ID" value="NZ_BJUA01000004.1"/>
</dbReference>
<evidence type="ECO:0000256" key="1">
    <source>
        <dbReference type="SAM" id="MobiDB-lite"/>
    </source>
</evidence>